<evidence type="ECO:0000256" key="2">
    <source>
        <dbReference type="ARBA" id="ARBA00007019"/>
    </source>
</evidence>
<keyword evidence="12 13" id="KW-0472">Membrane</keyword>
<keyword evidence="8 13" id="KW-0769">Symport</keyword>
<keyword evidence="18" id="KW-1185">Reference proteome</keyword>
<evidence type="ECO:0000256" key="5">
    <source>
        <dbReference type="ARBA" id="ARBA00022519"/>
    </source>
</evidence>
<feature type="transmembrane region" description="Helical" evidence="13">
    <location>
        <begin position="212"/>
        <end position="234"/>
    </location>
</feature>
<keyword evidence="7 13" id="KW-0812">Transmembrane</keyword>
<keyword evidence="10 13" id="KW-1133">Transmembrane helix</keyword>
<feature type="transmembrane region" description="Helical" evidence="13">
    <location>
        <begin position="93"/>
        <end position="115"/>
    </location>
</feature>
<evidence type="ECO:0000313" key="17">
    <source>
        <dbReference type="EMBL" id="MFD2174826.1"/>
    </source>
</evidence>
<evidence type="ECO:0000256" key="1">
    <source>
        <dbReference type="ARBA" id="ARBA00004141"/>
    </source>
</evidence>
<evidence type="ECO:0000256" key="6">
    <source>
        <dbReference type="ARBA" id="ARBA00022538"/>
    </source>
</evidence>
<feature type="transmembrane region" description="Helical" evidence="13">
    <location>
        <begin position="182"/>
        <end position="200"/>
    </location>
</feature>
<accession>A0ABW5ABD3</accession>
<feature type="transmembrane region" description="Helical" evidence="13">
    <location>
        <begin position="438"/>
        <end position="455"/>
    </location>
</feature>
<dbReference type="HAMAP" id="MF_01522">
    <property type="entry name" value="Kup"/>
    <property type="match status" value="1"/>
</dbReference>
<evidence type="ECO:0000256" key="10">
    <source>
        <dbReference type="ARBA" id="ARBA00022989"/>
    </source>
</evidence>
<reference evidence="18" key="1">
    <citation type="journal article" date="2019" name="Int. J. Syst. Evol. Microbiol.">
        <title>The Global Catalogue of Microorganisms (GCM) 10K type strain sequencing project: providing services to taxonomists for standard genome sequencing and annotation.</title>
        <authorList>
            <consortium name="The Broad Institute Genomics Platform"/>
            <consortium name="The Broad Institute Genome Sequencing Center for Infectious Disease"/>
            <person name="Wu L."/>
            <person name="Ma J."/>
        </authorList>
    </citation>
    <scope>NUCLEOTIDE SEQUENCE [LARGE SCALE GENOMIC DNA]</scope>
    <source>
        <strain evidence="18">CCUG 55131</strain>
    </source>
</reference>
<protein>
    <recommendedName>
        <fullName evidence="13">Probable potassium transport system protein Kup</fullName>
    </recommendedName>
</protein>
<evidence type="ECO:0000256" key="13">
    <source>
        <dbReference type="HAMAP-Rule" id="MF_01522"/>
    </source>
</evidence>
<keyword evidence="6 13" id="KW-0633">Potassium transport</keyword>
<feature type="domain" description="K+ potassium transporter integral membrane" evidence="15">
    <location>
        <begin position="55"/>
        <end position="506"/>
    </location>
</feature>
<keyword evidence="11 13" id="KW-0406">Ion transport</keyword>
<feature type="transmembrane region" description="Helical" evidence="13">
    <location>
        <begin position="407"/>
        <end position="431"/>
    </location>
</feature>
<dbReference type="EMBL" id="JBHUIX010000012">
    <property type="protein sequence ID" value="MFD2174826.1"/>
    <property type="molecule type" value="Genomic_DNA"/>
</dbReference>
<evidence type="ECO:0000256" key="3">
    <source>
        <dbReference type="ARBA" id="ARBA00022448"/>
    </source>
</evidence>
<feature type="transmembrane region" description="Helical" evidence="13">
    <location>
        <begin position="121"/>
        <end position="138"/>
    </location>
</feature>
<dbReference type="Proteomes" id="UP001597413">
    <property type="component" value="Unassembled WGS sequence"/>
</dbReference>
<feature type="transmembrane region" description="Helical" evidence="13">
    <location>
        <begin position="380"/>
        <end position="401"/>
    </location>
</feature>
<evidence type="ECO:0000313" key="18">
    <source>
        <dbReference type="Proteomes" id="UP001597413"/>
    </source>
</evidence>
<keyword evidence="4 13" id="KW-1003">Cell membrane</keyword>
<keyword evidence="3 13" id="KW-0813">Transport</keyword>
<feature type="transmembrane region" description="Helical" evidence="13">
    <location>
        <begin position="254"/>
        <end position="275"/>
    </location>
</feature>
<dbReference type="PANTHER" id="PTHR30540">
    <property type="entry name" value="OSMOTIC STRESS POTASSIUM TRANSPORTER"/>
    <property type="match status" value="1"/>
</dbReference>
<comment type="subcellular location">
    <subcellularLocation>
        <location evidence="13">Cell membrane</location>
        <topology evidence="13">Multi-pass membrane protein</topology>
    </subcellularLocation>
    <subcellularLocation>
        <location evidence="1">Membrane</location>
        <topology evidence="1">Multi-pass membrane protein</topology>
    </subcellularLocation>
</comment>
<comment type="function">
    <text evidence="13">Transport of potassium into the cell. Likely operates as a K(+):H(+) symporter.</text>
</comment>
<evidence type="ECO:0000256" key="11">
    <source>
        <dbReference type="ARBA" id="ARBA00023065"/>
    </source>
</evidence>
<sequence>MSQVSLPPSQANSDTAPIAGADSSTLDISDYLREEAGTAADPAAPSPSPQGFWALALGAVGVVYGDIGTSPIYTFREALRPAMRDGDLSRAEVLGLLSLIFWALILIVTLKYVLFLLRVDNRGEGGILALYTMVRLALGRRSVPVLLLAIAGAALFIGDAAITPAISVMSAVEGIEIFMPGLAPWVVPVTLVILTLLFFAQSHGTARISAGFGPVTALWFLTLAGLGLWHIRAAPEVLAALDPVWAFEFLREHAGLSFVVLGAVFLAVTGAEALYADLGHFGRRPIVLAWFGLIFPALVLNYLGQGALVLRSPAAIDNPLFAMVPRPALPWFIALATAATVIAAQAVITGAFSMIRASVQLGLLPRMRILHTAPGNHGQIYVPAVNWALLALVCVIVIGFGSSERMAAAYGISVTGTMVITSLLAIFYILLSRRLPRLPALALAGSILSVEGVFLSSNLSKIGDGGFIPLMIAGALGLAMGAWWRGTQKLLFRAHQSSTDLTTFVKMMETSSVNRVPGTAFFLTADPAAAPATLMHNIKFNGVVHEQTIILTVEPLRVPTVPEAERVSWQPLGGPFSLLTIRFGFMETPRIVSALPRARAMGLKIDVMRTIFFVARRRPVIRPGGGPMRLLDRLHIFLHGFSLDPSEYFLLPRERVIELGERISL</sequence>
<gene>
    <name evidence="13" type="primary">kup</name>
    <name evidence="17" type="ORF">ACFSM0_12045</name>
</gene>
<keyword evidence="9 13" id="KW-0630">Potassium</keyword>
<evidence type="ECO:0000256" key="12">
    <source>
        <dbReference type="ARBA" id="ARBA00023136"/>
    </source>
</evidence>
<dbReference type="InterPro" id="IPR023051">
    <property type="entry name" value="Kup"/>
</dbReference>
<proteinExistence type="inferred from homology"/>
<evidence type="ECO:0000256" key="9">
    <source>
        <dbReference type="ARBA" id="ARBA00022958"/>
    </source>
</evidence>
<dbReference type="Pfam" id="PF02705">
    <property type="entry name" value="K_trans"/>
    <property type="match status" value="1"/>
</dbReference>
<feature type="transmembrane region" description="Helical" evidence="13">
    <location>
        <begin position="328"/>
        <end position="359"/>
    </location>
</feature>
<evidence type="ECO:0000256" key="4">
    <source>
        <dbReference type="ARBA" id="ARBA00022475"/>
    </source>
</evidence>
<comment type="catalytic activity">
    <reaction evidence="13">
        <text>K(+)(in) + H(+)(in) = K(+)(out) + H(+)(out)</text>
        <dbReference type="Rhea" id="RHEA:28490"/>
        <dbReference type="ChEBI" id="CHEBI:15378"/>
        <dbReference type="ChEBI" id="CHEBI:29103"/>
    </reaction>
</comment>
<feature type="transmembrane region" description="Helical" evidence="13">
    <location>
        <begin position="145"/>
        <end position="170"/>
    </location>
</feature>
<organism evidence="17 18">
    <name type="scientific">Rhodobacter lacus</name>
    <dbReference type="NCBI Taxonomy" id="1641972"/>
    <lineage>
        <taxon>Bacteria</taxon>
        <taxon>Pseudomonadati</taxon>
        <taxon>Pseudomonadota</taxon>
        <taxon>Alphaproteobacteria</taxon>
        <taxon>Rhodobacterales</taxon>
        <taxon>Rhodobacter group</taxon>
        <taxon>Rhodobacter</taxon>
    </lineage>
</organism>
<feature type="transmembrane region" description="Helical" evidence="13">
    <location>
        <begin position="52"/>
        <end position="73"/>
    </location>
</feature>
<evidence type="ECO:0000256" key="14">
    <source>
        <dbReference type="SAM" id="MobiDB-lite"/>
    </source>
</evidence>
<feature type="transmembrane region" description="Helical" evidence="13">
    <location>
        <begin position="287"/>
        <end position="308"/>
    </location>
</feature>
<dbReference type="RefSeq" id="WP_377390678.1">
    <property type="nucleotide sequence ID" value="NZ_JBHUIX010000012.1"/>
</dbReference>
<feature type="domain" description="K+ potassium transporter C-terminal" evidence="16">
    <location>
        <begin position="517"/>
        <end position="664"/>
    </location>
</feature>
<comment type="caution">
    <text evidence="17">The sequence shown here is derived from an EMBL/GenBank/DDBJ whole genome shotgun (WGS) entry which is preliminary data.</text>
</comment>
<dbReference type="PANTHER" id="PTHR30540:SF79">
    <property type="entry name" value="LOW AFFINITY POTASSIUM TRANSPORT SYSTEM PROTEIN KUP"/>
    <property type="match status" value="1"/>
</dbReference>
<evidence type="ECO:0000259" key="16">
    <source>
        <dbReference type="Pfam" id="PF22776"/>
    </source>
</evidence>
<evidence type="ECO:0000256" key="7">
    <source>
        <dbReference type="ARBA" id="ARBA00022692"/>
    </source>
</evidence>
<feature type="region of interest" description="Disordered" evidence="14">
    <location>
        <begin position="1"/>
        <end position="22"/>
    </location>
</feature>
<dbReference type="InterPro" id="IPR053951">
    <property type="entry name" value="K_trans_N"/>
</dbReference>
<comment type="similarity">
    <text evidence="2 13">Belongs to the HAK/KUP transporter (TC 2.A.72) family.</text>
</comment>
<evidence type="ECO:0000259" key="15">
    <source>
        <dbReference type="Pfam" id="PF02705"/>
    </source>
</evidence>
<keyword evidence="5" id="KW-0997">Cell inner membrane</keyword>
<evidence type="ECO:0000256" key="8">
    <source>
        <dbReference type="ARBA" id="ARBA00022847"/>
    </source>
</evidence>
<dbReference type="InterPro" id="IPR003855">
    <property type="entry name" value="K+_transporter"/>
</dbReference>
<feature type="compositionally biased region" description="Polar residues" evidence="14">
    <location>
        <begin position="1"/>
        <end position="15"/>
    </location>
</feature>
<dbReference type="Pfam" id="PF22776">
    <property type="entry name" value="K_trans_C"/>
    <property type="match status" value="1"/>
</dbReference>
<name>A0ABW5ABD3_9RHOB</name>
<dbReference type="InterPro" id="IPR053952">
    <property type="entry name" value="K_trans_C"/>
</dbReference>
<feature type="transmembrane region" description="Helical" evidence="13">
    <location>
        <begin position="467"/>
        <end position="484"/>
    </location>
</feature>